<sequence>MPHFEVSYHFIYTSARYNYLIIPISHFLYYRWQVNSEVRTDFQITQQLTDYEDDDSTKNRPISDTLPLKVFNNYFSLGADAATALQFHESRGMFFMEINKFVILDKIH</sequence>
<evidence type="ECO:0000313" key="2">
    <source>
        <dbReference type="Proteomes" id="UP000277204"/>
    </source>
</evidence>
<dbReference type="Proteomes" id="UP000277204">
    <property type="component" value="Unassembled WGS sequence"/>
</dbReference>
<evidence type="ECO:0000313" key="1">
    <source>
        <dbReference type="EMBL" id="VDP55856.1"/>
    </source>
</evidence>
<reference evidence="1 2" key="1">
    <citation type="submission" date="2018-11" db="EMBL/GenBank/DDBJ databases">
        <authorList>
            <consortium name="Pathogen Informatics"/>
        </authorList>
    </citation>
    <scope>NUCLEOTIDE SEQUENCE [LARGE SCALE GENOMIC DNA]</scope>
    <source>
        <strain evidence="1 2">Zambia</strain>
    </source>
</reference>
<accession>A0A3P8IL70</accession>
<keyword evidence="2" id="KW-1185">Reference proteome</keyword>
<proteinExistence type="predicted"/>
<dbReference type="EMBL" id="UZAI01021577">
    <property type="protein sequence ID" value="VDP55856.1"/>
    <property type="molecule type" value="Genomic_DNA"/>
</dbReference>
<dbReference type="AlphaFoldDB" id="A0A3P8IL70"/>
<protein>
    <submittedName>
        <fullName evidence="1">Uncharacterized protein</fullName>
    </submittedName>
</protein>
<gene>
    <name evidence="1" type="ORF">SMRZ_LOCUS25637</name>
</gene>
<organism evidence="1 2">
    <name type="scientific">Schistosoma margrebowiei</name>
    <dbReference type="NCBI Taxonomy" id="48269"/>
    <lineage>
        <taxon>Eukaryota</taxon>
        <taxon>Metazoa</taxon>
        <taxon>Spiralia</taxon>
        <taxon>Lophotrochozoa</taxon>
        <taxon>Platyhelminthes</taxon>
        <taxon>Trematoda</taxon>
        <taxon>Digenea</taxon>
        <taxon>Strigeidida</taxon>
        <taxon>Schistosomatoidea</taxon>
        <taxon>Schistosomatidae</taxon>
        <taxon>Schistosoma</taxon>
    </lineage>
</organism>
<name>A0A3P8IL70_9TREM</name>